<keyword evidence="2" id="KW-0238">DNA-binding</keyword>
<dbReference type="GO" id="GO:0003700">
    <property type="term" value="F:DNA-binding transcription factor activity"/>
    <property type="evidence" value="ECO:0007669"/>
    <property type="project" value="InterPro"/>
</dbReference>
<dbReference type="RefSeq" id="WP_340327683.1">
    <property type="nucleotide sequence ID" value="NZ_JAZHOF010000001.1"/>
</dbReference>
<dbReference type="AlphaFoldDB" id="A0AAW9RCL5"/>
<dbReference type="InterPro" id="IPR000524">
    <property type="entry name" value="Tscrpt_reg_HTH_GntR"/>
</dbReference>
<dbReference type="Pfam" id="PF00392">
    <property type="entry name" value="GntR"/>
    <property type="match status" value="1"/>
</dbReference>
<dbReference type="PROSITE" id="PS50949">
    <property type="entry name" value="HTH_GNTR"/>
    <property type="match status" value="1"/>
</dbReference>
<proteinExistence type="predicted"/>
<accession>A0AAW9RCL5</accession>
<comment type="caution">
    <text evidence="5">The sequence shown here is derived from an EMBL/GenBank/DDBJ whole genome shotgun (WGS) entry which is preliminary data.</text>
</comment>
<evidence type="ECO:0000313" key="6">
    <source>
        <dbReference type="Proteomes" id="UP001378188"/>
    </source>
</evidence>
<dbReference type="Gene3D" id="1.20.120.530">
    <property type="entry name" value="GntR ligand-binding domain-like"/>
    <property type="match status" value="1"/>
</dbReference>
<evidence type="ECO:0000256" key="1">
    <source>
        <dbReference type="ARBA" id="ARBA00023015"/>
    </source>
</evidence>
<dbReference type="SUPFAM" id="SSF46785">
    <property type="entry name" value="Winged helix' DNA-binding domain"/>
    <property type="match status" value="1"/>
</dbReference>
<dbReference type="EMBL" id="JAZHOF010000001">
    <property type="protein sequence ID" value="MEJ8569942.1"/>
    <property type="molecule type" value="Genomic_DNA"/>
</dbReference>
<dbReference type="Gene3D" id="1.10.10.10">
    <property type="entry name" value="Winged helix-like DNA-binding domain superfamily/Winged helix DNA-binding domain"/>
    <property type="match status" value="1"/>
</dbReference>
<dbReference type="PANTHER" id="PTHR43537:SF20">
    <property type="entry name" value="HTH-TYPE TRANSCRIPTIONAL REPRESSOR GLAR"/>
    <property type="match status" value="1"/>
</dbReference>
<sequence>MSTLDTKSEGALRPKGTLATSTFATLRHEIIAGEIAPGARLKIRSLCDRLNVGISPVREALNRLTAEGLVKQWDQHGFTVAPLTEEDLVDVTTTRCWLNEIGLRKSIANGDAEWEEDVLLACHRLTHLPRLVKDDAAYRTREWSAAHMAFHHALVRASGSSRLTKFCDDLFDVAERYRHVSRRHGRTRNAADEHKAIADAAISRDADLAVRLLTEHYWRTTELGREALRQMG</sequence>
<dbReference type="InterPro" id="IPR036388">
    <property type="entry name" value="WH-like_DNA-bd_sf"/>
</dbReference>
<name>A0AAW9RCL5_9HYPH</name>
<dbReference type="InterPro" id="IPR011711">
    <property type="entry name" value="GntR_C"/>
</dbReference>
<evidence type="ECO:0000259" key="4">
    <source>
        <dbReference type="PROSITE" id="PS50949"/>
    </source>
</evidence>
<evidence type="ECO:0000313" key="5">
    <source>
        <dbReference type="EMBL" id="MEJ8569942.1"/>
    </source>
</evidence>
<dbReference type="CDD" id="cd07377">
    <property type="entry name" value="WHTH_GntR"/>
    <property type="match status" value="1"/>
</dbReference>
<evidence type="ECO:0000256" key="2">
    <source>
        <dbReference type="ARBA" id="ARBA00023125"/>
    </source>
</evidence>
<dbReference type="SMART" id="SM00345">
    <property type="entry name" value="HTH_GNTR"/>
    <property type="match status" value="1"/>
</dbReference>
<dbReference type="Proteomes" id="UP001378188">
    <property type="component" value="Unassembled WGS sequence"/>
</dbReference>
<dbReference type="InterPro" id="IPR036390">
    <property type="entry name" value="WH_DNA-bd_sf"/>
</dbReference>
<gene>
    <name evidence="5" type="ORF">V3328_00550</name>
</gene>
<feature type="domain" description="HTH gntR-type" evidence="4">
    <location>
        <begin position="16"/>
        <end position="83"/>
    </location>
</feature>
<dbReference type="SMART" id="SM00895">
    <property type="entry name" value="FCD"/>
    <property type="match status" value="1"/>
</dbReference>
<dbReference type="SUPFAM" id="SSF48008">
    <property type="entry name" value="GntR ligand-binding domain-like"/>
    <property type="match status" value="1"/>
</dbReference>
<evidence type="ECO:0000256" key="3">
    <source>
        <dbReference type="ARBA" id="ARBA00023163"/>
    </source>
</evidence>
<keyword evidence="1" id="KW-0805">Transcription regulation</keyword>
<dbReference type="GO" id="GO:0003677">
    <property type="term" value="F:DNA binding"/>
    <property type="evidence" value="ECO:0007669"/>
    <property type="project" value="UniProtKB-KW"/>
</dbReference>
<reference evidence="5 6" key="1">
    <citation type="submission" date="2024-02" db="EMBL/GenBank/DDBJ databases">
        <title>Genome analysis and characterization of Microbaculum marinisediminis sp. nov., isolated from marine sediment.</title>
        <authorList>
            <person name="Du Z.-J."/>
            <person name="Ye Y.-Q."/>
            <person name="Zhang Z.-R."/>
            <person name="Yuan S.-M."/>
            <person name="Zhang X.-Y."/>
        </authorList>
    </citation>
    <scope>NUCLEOTIDE SEQUENCE [LARGE SCALE GENOMIC DNA]</scope>
    <source>
        <strain evidence="5 6">SDUM1044001</strain>
    </source>
</reference>
<dbReference type="Pfam" id="PF07729">
    <property type="entry name" value="FCD"/>
    <property type="match status" value="1"/>
</dbReference>
<keyword evidence="3" id="KW-0804">Transcription</keyword>
<keyword evidence="6" id="KW-1185">Reference proteome</keyword>
<dbReference type="InterPro" id="IPR008920">
    <property type="entry name" value="TF_FadR/GntR_C"/>
</dbReference>
<dbReference type="PANTHER" id="PTHR43537">
    <property type="entry name" value="TRANSCRIPTIONAL REGULATOR, GNTR FAMILY"/>
    <property type="match status" value="1"/>
</dbReference>
<protein>
    <submittedName>
        <fullName evidence="5">GntR family transcriptional regulator</fullName>
    </submittedName>
</protein>
<organism evidence="5 6">
    <name type="scientific">Microbaculum marinum</name>
    <dbReference type="NCBI Taxonomy" id="1764581"/>
    <lineage>
        <taxon>Bacteria</taxon>
        <taxon>Pseudomonadati</taxon>
        <taxon>Pseudomonadota</taxon>
        <taxon>Alphaproteobacteria</taxon>
        <taxon>Hyphomicrobiales</taxon>
        <taxon>Tepidamorphaceae</taxon>
        <taxon>Microbaculum</taxon>
    </lineage>
</organism>